<evidence type="ECO:0000313" key="2">
    <source>
        <dbReference type="EMBL" id="AVE07716.1"/>
    </source>
</evidence>
<gene>
    <name evidence="2" type="ORF">CYL20_25175</name>
</gene>
<feature type="domain" description="HEPN AbiU2-like" evidence="1">
    <location>
        <begin position="9"/>
        <end position="231"/>
    </location>
</feature>
<dbReference type="RefSeq" id="WP_104995795.1">
    <property type="nucleotide sequence ID" value="NZ_CP025494.1"/>
</dbReference>
<dbReference type="Proteomes" id="UP000237830">
    <property type="component" value="Chromosome"/>
</dbReference>
<dbReference type="EMBL" id="CP025494">
    <property type="protein sequence ID" value="AVE07716.1"/>
    <property type="molecule type" value="Genomic_DNA"/>
</dbReference>
<dbReference type="Pfam" id="PF18734">
    <property type="entry name" value="HEPN_AbiU2"/>
    <property type="match status" value="1"/>
</dbReference>
<sequence>MDHIQQEIERLKSIVDTAKQEIDLAVMFHETWRPAAYDTGLHARIGTSYASHAFQIIRLSLRRELLMALMRVWDKNQDAVRLTVVAERLRNGKFFEALVQYRTERIGLHSRFSSDAMRKILKPRRDQVVRLIYKYGPNGKAYGVFEKLKKLRDEQLAHRELPKVPIALAATDTPSQRDEEGKPPVWATNDEIETFYQDSLEIMRLLLSLVLGMAYDLSDATSVYKHHAKYFWASARGERTEGHPDYNPSPSGL</sequence>
<reference evidence="2 3" key="1">
    <citation type="submission" date="2017-12" db="EMBL/GenBank/DDBJ databases">
        <title>Genome sequence of Pseudomonas palleroniana MAB3.</title>
        <authorList>
            <person name="Nascimento F.X."/>
        </authorList>
    </citation>
    <scope>NUCLEOTIDE SEQUENCE [LARGE SCALE GENOMIC DNA]</scope>
    <source>
        <strain evidence="2 3">MAB3</strain>
    </source>
</reference>
<evidence type="ECO:0000313" key="3">
    <source>
        <dbReference type="Proteomes" id="UP000237830"/>
    </source>
</evidence>
<organism evidence="2 3">
    <name type="scientific">Pseudomonas palleroniana</name>
    <dbReference type="NCBI Taxonomy" id="191390"/>
    <lineage>
        <taxon>Bacteria</taxon>
        <taxon>Pseudomonadati</taxon>
        <taxon>Pseudomonadota</taxon>
        <taxon>Gammaproteobacteria</taxon>
        <taxon>Pseudomonadales</taxon>
        <taxon>Pseudomonadaceae</taxon>
        <taxon>Pseudomonas</taxon>
    </lineage>
</organism>
<name>A0A2L1JH12_9PSED</name>
<dbReference type="InterPro" id="IPR040704">
    <property type="entry name" value="HEPN_AbiU2"/>
</dbReference>
<dbReference type="AlphaFoldDB" id="A0A2L1JH12"/>
<evidence type="ECO:0000259" key="1">
    <source>
        <dbReference type="Pfam" id="PF18734"/>
    </source>
</evidence>
<proteinExistence type="predicted"/>
<accession>A0A2L1JH12</accession>
<protein>
    <recommendedName>
        <fullName evidence="1">HEPN AbiU2-like domain-containing protein</fullName>
    </recommendedName>
</protein>